<reference evidence="1 2" key="1">
    <citation type="journal article" date="2020" name="Microorganisms">
        <title>Osmotic Adaptation and Compatible Solute Biosynthesis of Phototrophic Bacteria as Revealed from Genome Analyses.</title>
        <authorList>
            <person name="Imhoff J.F."/>
            <person name="Rahn T."/>
            <person name="Kunzel S."/>
            <person name="Keller A."/>
            <person name="Neulinger S.C."/>
        </authorList>
    </citation>
    <scope>NUCLEOTIDE SEQUENCE [LARGE SCALE GENOMIC DNA]</scope>
    <source>
        <strain evidence="1 2">DSM 25653</strain>
    </source>
</reference>
<proteinExistence type="predicted"/>
<dbReference type="EMBL" id="NRRY01000003">
    <property type="protein sequence ID" value="MBK1617387.1"/>
    <property type="molecule type" value="Genomic_DNA"/>
</dbReference>
<gene>
    <name evidence="1" type="ORF">CKO42_02735</name>
</gene>
<name>A0A9X1B3A3_9GAMM</name>
<protein>
    <recommendedName>
        <fullName evidence="3">PEP-CTERM sorting domain-containing protein</fullName>
    </recommendedName>
</protein>
<evidence type="ECO:0000313" key="2">
    <source>
        <dbReference type="Proteomes" id="UP001138768"/>
    </source>
</evidence>
<evidence type="ECO:0008006" key="3">
    <source>
        <dbReference type="Google" id="ProtNLM"/>
    </source>
</evidence>
<keyword evidence="2" id="KW-1185">Reference proteome</keyword>
<sequence length="204" mass="21998">MIDATDLVDVDGVNGANDPGWIHLANIQIQGDTTPVLSAGSTGGEGKYSWVHGLTGVSMSVSDLLTIGFTCSGTGKDKCSMGTWSIDTKNDILDSLDKLGLGNSSFDHLLFSFKAANDVFIYDFDFNILDDALDPNVFDYETPYDFSGTWNSRDFNYKNLSHVNVWVRDPLLQTTTQVPAPAPLALLGLGLLAMGVARAARRIA</sequence>
<dbReference type="AlphaFoldDB" id="A0A9X1B3A3"/>
<accession>A0A9X1B3A3</accession>
<evidence type="ECO:0000313" key="1">
    <source>
        <dbReference type="EMBL" id="MBK1617387.1"/>
    </source>
</evidence>
<organism evidence="1 2">
    <name type="scientific">Lamprobacter modestohalophilus</name>
    <dbReference type="NCBI Taxonomy" id="1064514"/>
    <lineage>
        <taxon>Bacteria</taxon>
        <taxon>Pseudomonadati</taxon>
        <taxon>Pseudomonadota</taxon>
        <taxon>Gammaproteobacteria</taxon>
        <taxon>Chromatiales</taxon>
        <taxon>Chromatiaceae</taxon>
        <taxon>Lamprobacter</taxon>
    </lineage>
</organism>
<comment type="caution">
    <text evidence="1">The sequence shown here is derived from an EMBL/GenBank/DDBJ whole genome shotgun (WGS) entry which is preliminary data.</text>
</comment>
<dbReference type="Proteomes" id="UP001138768">
    <property type="component" value="Unassembled WGS sequence"/>
</dbReference>